<keyword evidence="4" id="KW-1185">Reference proteome</keyword>
<dbReference type="Pfam" id="PF03704">
    <property type="entry name" value="BTAD"/>
    <property type="match status" value="1"/>
</dbReference>
<dbReference type="Gene3D" id="3.40.50.300">
    <property type="entry name" value="P-loop containing nucleotide triphosphate hydrolases"/>
    <property type="match status" value="1"/>
</dbReference>
<feature type="region of interest" description="Disordered" evidence="1">
    <location>
        <begin position="249"/>
        <end position="276"/>
    </location>
</feature>
<accession>A0A9X3I3S8</accession>
<sequence>MVSLLLLGPIDVSGPTEARAAQFGSPRLRCLLAALGARANAAADADWLAEILWGQSPPTNPEAALHNLVFRLRAQLREHGVTDKLAIVTAAPGYSLRVDRDELDLLAFADRFHAGCAVTEADPGAAVALFDSAESLWRGRPFGEFADEPWVRGDVEALQETRVRIVEATADALLRSGRPADAASRLEPAAAAHPYRESVHQARMLALWQADRPAEALAVFRRLRARLATDLGTEPTIRLGDLHQRILAGERAPTPTAPATPTGTAPPTRRRPTPEASVRVIGRDVELADLAARIRPGTVVTVVGPGGVGKTALVREHARHQGATWIAELSGVASPADVVHSVVSATGAAPRRDLGDLEALVETLSGRVGLLVLDNCEHVVDAAAELVESVISRCADLSVVATSRVPLGLTAEQVSVLEPLTVPAANASSAAIAESPSVQLFCTRAHARNDRFVLTEENAAAVAEICRRLDGLPLGVELAATRARAIAPAALVDRLQWRFRILHSPRDTDPRHRSLHALVDWSYALLSDAGRALFDVLAVFPARFDLDDAEALAGHSEVVPRDDVADIVSELVDNSMLSADDSGYRMLETLRAFGLRRLDENGRRTSARAAHAHLVADRIAPLVRDLFGPGHVAAAGLVAARLDDVRQAVDHACEVDPTLGDRMMAGVIPFLELTMSTEATAWSRRLRAAADVSVEDPPKLPAAWAVAAAGARFDGNLLTAKEYVRCGLACSPAPAVEVYLRMMLVEVGLFQGDVTATSRLARDFRAAGTVAGMAGAGRMADLCVLLMNAYAGDGPAAHRASLRIADLCTATGETVVEGWARYGAGECILDDDPSRAGELLDDAIASAAHTGDRYLMGVALVSRASIEARCGTPEVAARLFTDVLNHWRDAGNWTHQWVSLRTVVDVLLQLDRPEAAAELLGAMRRADEITGAGAYGSDAQRLDAAHRRLRERLGDPTLDEAMMRGADRPRVDVVAAALAALSPA</sequence>
<feature type="domain" description="Bacterial transcriptional activator" evidence="2">
    <location>
        <begin position="103"/>
        <end position="247"/>
    </location>
</feature>
<dbReference type="Gene3D" id="1.25.40.10">
    <property type="entry name" value="Tetratricopeptide repeat domain"/>
    <property type="match status" value="1"/>
</dbReference>
<dbReference type="AlphaFoldDB" id="A0A9X3I3S8"/>
<evidence type="ECO:0000256" key="1">
    <source>
        <dbReference type="SAM" id="MobiDB-lite"/>
    </source>
</evidence>
<evidence type="ECO:0000313" key="3">
    <source>
        <dbReference type="EMBL" id="MCX2963987.1"/>
    </source>
</evidence>
<dbReference type="InterPro" id="IPR016032">
    <property type="entry name" value="Sig_transdc_resp-reg_C-effctor"/>
</dbReference>
<dbReference type="Proteomes" id="UP001143347">
    <property type="component" value="Unassembled WGS sequence"/>
</dbReference>
<proteinExistence type="predicted"/>
<dbReference type="RefSeq" id="WP_266061086.1">
    <property type="nucleotide sequence ID" value="NZ_JAPKFM010000005.1"/>
</dbReference>
<name>A0A9X3I3S8_9ACTN</name>
<gene>
    <name evidence="3" type="ORF">OSB52_07755</name>
</gene>
<comment type="caution">
    <text evidence="3">The sequence shown here is derived from an EMBL/GenBank/DDBJ whole genome shotgun (WGS) entry which is preliminary data.</text>
</comment>
<dbReference type="EMBL" id="JAPKFM010000005">
    <property type="protein sequence ID" value="MCX2963987.1"/>
    <property type="molecule type" value="Genomic_DNA"/>
</dbReference>
<feature type="compositionally biased region" description="Low complexity" evidence="1">
    <location>
        <begin position="249"/>
        <end position="267"/>
    </location>
</feature>
<evidence type="ECO:0000313" key="4">
    <source>
        <dbReference type="Proteomes" id="UP001143347"/>
    </source>
</evidence>
<dbReference type="SUPFAM" id="SSF48452">
    <property type="entry name" value="TPR-like"/>
    <property type="match status" value="2"/>
</dbReference>
<reference evidence="3" key="1">
    <citation type="submission" date="2022-10" db="EMBL/GenBank/DDBJ databases">
        <title>WGS of marine actinomycetes from Thailand.</title>
        <authorList>
            <person name="Thawai C."/>
        </authorList>
    </citation>
    <scope>NUCLEOTIDE SEQUENCE</scope>
    <source>
        <strain evidence="3">SW21</strain>
    </source>
</reference>
<dbReference type="Gene3D" id="1.10.10.10">
    <property type="entry name" value="Winged helix-like DNA-binding domain superfamily/Winged helix DNA-binding domain"/>
    <property type="match status" value="1"/>
</dbReference>
<dbReference type="CDD" id="cd15831">
    <property type="entry name" value="BTAD"/>
    <property type="match status" value="1"/>
</dbReference>
<protein>
    <submittedName>
        <fullName evidence="3">BTAD domain-containing putative transcriptional regulator</fullName>
    </submittedName>
</protein>
<evidence type="ECO:0000259" key="2">
    <source>
        <dbReference type="SMART" id="SM01043"/>
    </source>
</evidence>
<organism evidence="3 4">
    <name type="scientific">Gordonia aquimaris</name>
    <dbReference type="NCBI Taxonomy" id="2984863"/>
    <lineage>
        <taxon>Bacteria</taxon>
        <taxon>Bacillati</taxon>
        <taxon>Actinomycetota</taxon>
        <taxon>Actinomycetes</taxon>
        <taxon>Mycobacteriales</taxon>
        <taxon>Gordoniaceae</taxon>
        <taxon>Gordonia</taxon>
    </lineage>
</organism>
<dbReference type="SMART" id="SM01043">
    <property type="entry name" value="BTAD"/>
    <property type="match status" value="1"/>
</dbReference>
<dbReference type="InterPro" id="IPR027417">
    <property type="entry name" value="P-loop_NTPase"/>
</dbReference>
<dbReference type="SUPFAM" id="SSF52540">
    <property type="entry name" value="P-loop containing nucleoside triphosphate hydrolases"/>
    <property type="match status" value="1"/>
</dbReference>
<dbReference type="InterPro" id="IPR011990">
    <property type="entry name" value="TPR-like_helical_dom_sf"/>
</dbReference>
<dbReference type="GO" id="GO:0003677">
    <property type="term" value="F:DNA binding"/>
    <property type="evidence" value="ECO:0007669"/>
    <property type="project" value="InterPro"/>
</dbReference>
<dbReference type="PANTHER" id="PTHR47691">
    <property type="entry name" value="REGULATOR-RELATED"/>
    <property type="match status" value="1"/>
</dbReference>
<dbReference type="GO" id="GO:0006355">
    <property type="term" value="P:regulation of DNA-templated transcription"/>
    <property type="evidence" value="ECO:0007669"/>
    <property type="project" value="InterPro"/>
</dbReference>
<dbReference type="InterPro" id="IPR036388">
    <property type="entry name" value="WH-like_DNA-bd_sf"/>
</dbReference>
<dbReference type="InterPro" id="IPR005158">
    <property type="entry name" value="BTAD"/>
</dbReference>
<dbReference type="SUPFAM" id="SSF46894">
    <property type="entry name" value="C-terminal effector domain of the bipartite response regulators"/>
    <property type="match status" value="1"/>
</dbReference>
<dbReference type="PANTHER" id="PTHR47691:SF3">
    <property type="entry name" value="HTH-TYPE TRANSCRIPTIONAL REGULATOR RV0890C-RELATED"/>
    <property type="match status" value="1"/>
</dbReference>